<dbReference type="InterPro" id="IPR039448">
    <property type="entry name" value="Beta_helix"/>
</dbReference>
<dbReference type="EMBL" id="CP003349">
    <property type="protein sequence ID" value="AFD08177.1"/>
    <property type="molecule type" value="Genomic_DNA"/>
</dbReference>
<protein>
    <recommendedName>
        <fullName evidence="1">Right handed beta helix domain-containing protein</fullName>
    </recommendedName>
</protein>
<sequence>MLSFTSVRRAGIRMVMLCSPFLIFSCSKETDNFAQSDSTLDQVQKTEALAATSISATGVQYNYLARNAAELQNGLKYAKPGEVIYIPSNVNIDVTNERILYLNTGVTITSDRGLKTSTGALSNGGSIFTKNKGHRPLISVKGNDVKVLRIRILGPDTLEQKELVKKLMSEGRLGELAASRGIDCAYANLTIDNSEFCGWSHAAIYFTPGATKGRVTNNYIHHNRRWLTGYGVNFYTGQGLVAYNIFDKNRHAIAGWGTPGTSYEAAYNTVISSTSHAFDMHGGANRGDGTNIAGTRIYIHHNTFYNTGQRAIFINGVAQELMSFQYNKCVQANDPKTGVYYYPAPNAYNRYNTFSIIKKPVSIALKSY</sequence>
<dbReference type="InterPro" id="IPR006626">
    <property type="entry name" value="PbH1"/>
</dbReference>
<dbReference type="InterPro" id="IPR012334">
    <property type="entry name" value="Pectin_lyas_fold"/>
</dbReference>
<proteinExistence type="predicted"/>
<evidence type="ECO:0000313" key="3">
    <source>
        <dbReference type="Proteomes" id="UP000007590"/>
    </source>
</evidence>
<accession>H8KNP4</accession>
<dbReference type="SMART" id="SM00710">
    <property type="entry name" value="PbH1"/>
    <property type="match status" value="3"/>
</dbReference>
<gene>
    <name evidence="2" type="ordered locus">Solca_3164</name>
</gene>
<feature type="domain" description="Right handed beta helix" evidence="1">
    <location>
        <begin position="188"/>
        <end position="342"/>
    </location>
</feature>
<name>H8KNP4_SOLCM</name>
<dbReference type="SUPFAM" id="SSF51126">
    <property type="entry name" value="Pectin lyase-like"/>
    <property type="match status" value="1"/>
</dbReference>
<dbReference type="eggNOG" id="ENOG5032R70">
    <property type="taxonomic scope" value="Bacteria"/>
</dbReference>
<dbReference type="Gene3D" id="2.160.20.10">
    <property type="entry name" value="Single-stranded right-handed beta-helix, Pectin lyase-like"/>
    <property type="match status" value="1"/>
</dbReference>
<evidence type="ECO:0000313" key="2">
    <source>
        <dbReference type="EMBL" id="AFD08177.1"/>
    </source>
</evidence>
<dbReference type="HOGENOM" id="CLU_752057_0_0_10"/>
<dbReference type="InterPro" id="IPR011050">
    <property type="entry name" value="Pectin_lyase_fold/virulence"/>
</dbReference>
<dbReference type="AlphaFoldDB" id="H8KNP4"/>
<dbReference type="Proteomes" id="UP000007590">
    <property type="component" value="Chromosome"/>
</dbReference>
<dbReference type="RefSeq" id="WP_014681402.1">
    <property type="nucleotide sequence ID" value="NC_017770.1"/>
</dbReference>
<organism evidence="2 3">
    <name type="scientific">Solitalea canadensis (strain ATCC 29591 / DSM 3403 / JCM 21819 / LMG 8368 / NBRC 15130 / NCIMB 12057 / USAM 9D)</name>
    <name type="common">Flexibacter canadensis</name>
    <dbReference type="NCBI Taxonomy" id="929556"/>
    <lineage>
        <taxon>Bacteria</taxon>
        <taxon>Pseudomonadati</taxon>
        <taxon>Bacteroidota</taxon>
        <taxon>Sphingobacteriia</taxon>
        <taxon>Sphingobacteriales</taxon>
        <taxon>Sphingobacteriaceae</taxon>
        <taxon>Solitalea</taxon>
    </lineage>
</organism>
<dbReference type="OrthoDB" id="1165066at2"/>
<reference evidence="2" key="1">
    <citation type="submission" date="2012-02" db="EMBL/GenBank/DDBJ databases">
        <title>The complete genome of Solitalea canadensis DSM 3403.</title>
        <authorList>
            <consortium name="US DOE Joint Genome Institute (JGI-PGF)"/>
            <person name="Lucas S."/>
            <person name="Copeland A."/>
            <person name="Lapidus A."/>
            <person name="Glavina del Rio T."/>
            <person name="Dalin E."/>
            <person name="Tice H."/>
            <person name="Bruce D."/>
            <person name="Goodwin L."/>
            <person name="Pitluck S."/>
            <person name="Peters L."/>
            <person name="Ovchinnikova G."/>
            <person name="Lu M."/>
            <person name="Kyrpides N."/>
            <person name="Mavromatis K."/>
            <person name="Ivanova N."/>
            <person name="Brettin T."/>
            <person name="Detter J.C."/>
            <person name="Han C."/>
            <person name="Larimer F."/>
            <person name="Land M."/>
            <person name="Hauser L."/>
            <person name="Markowitz V."/>
            <person name="Cheng J.-F."/>
            <person name="Hugenholtz P."/>
            <person name="Woyke T."/>
            <person name="Wu D."/>
            <person name="Spring S."/>
            <person name="Schroeder M."/>
            <person name="Kopitz M."/>
            <person name="Brambilla E."/>
            <person name="Klenk H.-P."/>
            <person name="Eisen J.A."/>
        </authorList>
    </citation>
    <scope>NUCLEOTIDE SEQUENCE</scope>
    <source>
        <strain evidence="2">DSM 3403</strain>
    </source>
</reference>
<keyword evidence="3" id="KW-1185">Reference proteome</keyword>
<evidence type="ECO:0000259" key="1">
    <source>
        <dbReference type="Pfam" id="PF13229"/>
    </source>
</evidence>
<dbReference type="Pfam" id="PF13229">
    <property type="entry name" value="Beta_helix"/>
    <property type="match status" value="1"/>
</dbReference>
<dbReference type="KEGG" id="scn:Solca_3164"/>